<evidence type="ECO:0000256" key="2">
    <source>
        <dbReference type="RuleBase" id="RU000461"/>
    </source>
</evidence>
<dbReference type="InterPro" id="IPR017972">
    <property type="entry name" value="Cyt_P450_CS"/>
</dbReference>
<keyword evidence="2" id="KW-0560">Oxidoreductase</keyword>
<evidence type="ECO:0000256" key="1">
    <source>
        <dbReference type="ARBA" id="ARBA00010617"/>
    </source>
</evidence>
<accession>A0A558AIN7</accession>
<dbReference type="InterPro" id="IPR002397">
    <property type="entry name" value="Cyt_P450_B"/>
</dbReference>
<reference evidence="3 4" key="1">
    <citation type="submission" date="2019-07" db="EMBL/GenBank/DDBJ databases">
        <title>New species of Amycolatopsis and Streptomyces.</title>
        <authorList>
            <person name="Duangmal K."/>
            <person name="Teo W.F.A."/>
            <person name="Lipun K."/>
        </authorList>
    </citation>
    <scope>NUCLEOTIDE SEQUENCE [LARGE SCALE GENOMIC DNA]</scope>
    <source>
        <strain evidence="3 4">JCM 30562</strain>
    </source>
</reference>
<gene>
    <name evidence="3" type="ORF">FNH06_08030</name>
</gene>
<keyword evidence="2" id="KW-0503">Monooxygenase</keyword>
<dbReference type="PRINTS" id="PR00359">
    <property type="entry name" value="BP450"/>
</dbReference>
<keyword evidence="2" id="KW-0479">Metal-binding</keyword>
<dbReference type="SUPFAM" id="SSF48264">
    <property type="entry name" value="Cytochrome P450"/>
    <property type="match status" value="1"/>
</dbReference>
<dbReference type="Pfam" id="PF00067">
    <property type="entry name" value="p450"/>
    <property type="match status" value="1"/>
</dbReference>
<evidence type="ECO:0000313" key="4">
    <source>
        <dbReference type="Proteomes" id="UP000318578"/>
    </source>
</evidence>
<keyword evidence="4" id="KW-1185">Reference proteome</keyword>
<dbReference type="GO" id="GO:0016705">
    <property type="term" value="F:oxidoreductase activity, acting on paired donors, with incorporation or reduction of molecular oxygen"/>
    <property type="evidence" value="ECO:0007669"/>
    <property type="project" value="InterPro"/>
</dbReference>
<comment type="similarity">
    <text evidence="1 2">Belongs to the cytochrome P450 family.</text>
</comment>
<evidence type="ECO:0000313" key="3">
    <source>
        <dbReference type="EMBL" id="TVT24133.1"/>
    </source>
</evidence>
<dbReference type="RefSeq" id="WP_144635982.1">
    <property type="nucleotide sequence ID" value="NZ_BNAX01000018.1"/>
</dbReference>
<dbReference type="GO" id="GO:0004497">
    <property type="term" value="F:monooxygenase activity"/>
    <property type="evidence" value="ECO:0007669"/>
    <property type="project" value="UniProtKB-KW"/>
</dbReference>
<keyword evidence="2" id="KW-0408">Iron</keyword>
<keyword evidence="2" id="KW-0349">Heme</keyword>
<dbReference type="Proteomes" id="UP000318578">
    <property type="component" value="Unassembled WGS sequence"/>
</dbReference>
<dbReference type="AlphaFoldDB" id="A0A558AIN7"/>
<comment type="caution">
    <text evidence="3">The sequence shown here is derived from an EMBL/GenBank/DDBJ whole genome shotgun (WGS) entry which is preliminary data.</text>
</comment>
<name>A0A558AIN7_9PSEU</name>
<dbReference type="PANTHER" id="PTHR46696:SF6">
    <property type="entry name" value="P450, PUTATIVE (EUROFUNG)-RELATED"/>
    <property type="match status" value="1"/>
</dbReference>
<proteinExistence type="inferred from homology"/>
<dbReference type="InterPro" id="IPR036396">
    <property type="entry name" value="Cyt_P450_sf"/>
</dbReference>
<organism evidence="3 4">
    <name type="scientific">Amycolatopsis acidiphila</name>
    <dbReference type="NCBI Taxonomy" id="715473"/>
    <lineage>
        <taxon>Bacteria</taxon>
        <taxon>Bacillati</taxon>
        <taxon>Actinomycetota</taxon>
        <taxon>Actinomycetes</taxon>
        <taxon>Pseudonocardiales</taxon>
        <taxon>Pseudonocardiaceae</taxon>
        <taxon>Amycolatopsis</taxon>
    </lineage>
</organism>
<dbReference type="PROSITE" id="PS00086">
    <property type="entry name" value="CYTOCHROME_P450"/>
    <property type="match status" value="1"/>
</dbReference>
<dbReference type="PANTHER" id="PTHR46696">
    <property type="entry name" value="P450, PUTATIVE (EUROFUNG)-RELATED"/>
    <property type="match status" value="1"/>
</dbReference>
<dbReference type="InterPro" id="IPR001128">
    <property type="entry name" value="Cyt_P450"/>
</dbReference>
<dbReference type="GO" id="GO:0005506">
    <property type="term" value="F:iron ion binding"/>
    <property type="evidence" value="ECO:0007669"/>
    <property type="project" value="InterPro"/>
</dbReference>
<dbReference type="Gene3D" id="1.10.630.10">
    <property type="entry name" value="Cytochrome P450"/>
    <property type="match status" value="1"/>
</dbReference>
<dbReference type="GO" id="GO:0020037">
    <property type="term" value="F:heme binding"/>
    <property type="evidence" value="ECO:0007669"/>
    <property type="project" value="InterPro"/>
</dbReference>
<dbReference type="OrthoDB" id="3209493at2"/>
<protein>
    <submittedName>
        <fullName evidence="3">Cytochrome P450</fullName>
    </submittedName>
</protein>
<sequence>MSATPDEKLLDALSRYSSYNSTPDEALQLFEEARGVCPVAHSDELGGYHLLLDYEDVKKAHADWETFSSSPTVVLPVAPRPEFPPLEYDPPAHTPWRELVSEAFNAETPLRIEGEVRKDINKLIDGFAGRGSCDLVADFAEEVPLFALCRAIGFDENKRAEVRRLTIQILASFEDPEKGAAAFQEFAEFGVGEVMARAQDPRDDFLTKIARAELDGRPLTPMEIGQLMNSFLIAGHGTSVAGLTSLLHEVLSRPDVRQKITENPDLIPGAVEETLRLHTPFFGLYRRATRAVEIQGVEIPKDNYLLACWAAANRDPKVYDEPAEFQLDRKFSRRNRHLTFGFGLHTCPGAPVARMEMRVALEELLRRLPDVNLVDPESAKYEFQGTETAAITALPARFTPVS</sequence>
<dbReference type="EMBL" id="VJZA01000008">
    <property type="protein sequence ID" value="TVT24133.1"/>
    <property type="molecule type" value="Genomic_DNA"/>
</dbReference>